<name>A0AAF0IJ91_9EURO</name>
<feature type="region of interest" description="Disordered" evidence="16">
    <location>
        <begin position="1"/>
        <end position="36"/>
    </location>
</feature>
<dbReference type="SUPFAM" id="SSF63380">
    <property type="entry name" value="Riboflavin synthase domain-like"/>
    <property type="match status" value="1"/>
</dbReference>
<dbReference type="SUPFAM" id="SSF56524">
    <property type="entry name" value="Oxidoreductase molybdopterin-binding domain"/>
    <property type="match status" value="1"/>
</dbReference>
<dbReference type="InterPro" id="IPR036374">
    <property type="entry name" value="OxRdtase_Mopterin-bd_sf"/>
</dbReference>
<dbReference type="InterPro" id="IPR001433">
    <property type="entry name" value="OxRdtase_FAD/NAD-bd"/>
</dbReference>
<evidence type="ECO:0000256" key="8">
    <source>
        <dbReference type="ARBA" id="ARBA00015499"/>
    </source>
</evidence>
<keyword evidence="12" id="KW-0274">FAD</keyword>
<dbReference type="GO" id="GO:0008482">
    <property type="term" value="F:sulfite oxidase activity"/>
    <property type="evidence" value="ECO:0007669"/>
    <property type="project" value="TreeGrafter"/>
</dbReference>
<dbReference type="Gene3D" id="3.10.120.10">
    <property type="entry name" value="Cytochrome b5-like heme/steroid binding domain"/>
    <property type="match status" value="1"/>
</dbReference>
<comment type="cofactor">
    <cofactor evidence="1">
        <name>Mo-molybdopterin</name>
        <dbReference type="ChEBI" id="CHEBI:71302"/>
    </cofactor>
</comment>
<evidence type="ECO:0000256" key="15">
    <source>
        <dbReference type="ARBA" id="ARBA00049155"/>
    </source>
</evidence>
<evidence type="ECO:0000256" key="5">
    <source>
        <dbReference type="ARBA" id="ARBA00006253"/>
    </source>
</evidence>
<dbReference type="Pfam" id="PF00173">
    <property type="entry name" value="Cyt-b5"/>
    <property type="match status" value="1"/>
</dbReference>
<evidence type="ECO:0000256" key="9">
    <source>
        <dbReference type="ARBA" id="ARBA00022505"/>
    </source>
</evidence>
<evidence type="ECO:0000259" key="17">
    <source>
        <dbReference type="PROSITE" id="PS50255"/>
    </source>
</evidence>
<evidence type="ECO:0000256" key="4">
    <source>
        <dbReference type="ARBA" id="ARBA00003838"/>
    </source>
</evidence>
<dbReference type="EMBL" id="CP120629">
    <property type="protein sequence ID" value="WEW59680.1"/>
    <property type="molecule type" value="Genomic_DNA"/>
</dbReference>
<evidence type="ECO:0000256" key="10">
    <source>
        <dbReference type="ARBA" id="ARBA00022630"/>
    </source>
</evidence>
<dbReference type="Pfam" id="PF00970">
    <property type="entry name" value="FAD_binding_6"/>
    <property type="match status" value="1"/>
</dbReference>
<dbReference type="InterPro" id="IPR008333">
    <property type="entry name" value="Cbr1-like_FAD-bd_dom"/>
</dbReference>
<keyword evidence="9" id="KW-0500">Molybdenum</keyword>
<comment type="function">
    <text evidence="4">Nitrate reductase is a key enzyme involved in the first step of nitrate assimilation in plants, fungi and bacteria.</text>
</comment>
<dbReference type="SMART" id="SM01117">
    <property type="entry name" value="Cyt-b5"/>
    <property type="match status" value="1"/>
</dbReference>
<dbReference type="SUPFAM" id="SSF55856">
    <property type="entry name" value="Cytochrome b5-like heme/steroid binding domain"/>
    <property type="match status" value="1"/>
</dbReference>
<evidence type="ECO:0000313" key="19">
    <source>
        <dbReference type="EMBL" id="WEW59680.1"/>
    </source>
</evidence>
<dbReference type="AlphaFoldDB" id="A0AAF0IJ91"/>
<feature type="compositionally biased region" description="Basic and acidic residues" evidence="16">
    <location>
        <begin position="132"/>
        <end position="203"/>
    </location>
</feature>
<evidence type="ECO:0000256" key="1">
    <source>
        <dbReference type="ARBA" id="ARBA00001924"/>
    </source>
</evidence>
<dbReference type="Gene3D" id="2.40.30.10">
    <property type="entry name" value="Translation factors"/>
    <property type="match status" value="1"/>
</dbReference>
<dbReference type="Gene3D" id="3.90.420.10">
    <property type="entry name" value="Oxidoreductase, molybdopterin-binding domain"/>
    <property type="match status" value="1"/>
</dbReference>
<comment type="subunit">
    <text evidence="6">Homodimer.</text>
</comment>
<evidence type="ECO:0000256" key="3">
    <source>
        <dbReference type="ARBA" id="ARBA00001974"/>
    </source>
</evidence>
<evidence type="ECO:0000256" key="16">
    <source>
        <dbReference type="SAM" id="MobiDB-lite"/>
    </source>
</evidence>
<dbReference type="InterPro" id="IPR017938">
    <property type="entry name" value="Riboflavin_synthase-like_b-brl"/>
</dbReference>
<dbReference type="PRINTS" id="PR00406">
    <property type="entry name" value="CYTB5RDTASE"/>
</dbReference>
<dbReference type="GO" id="GO:0050464">
    <property type="term" value="F:nitrate reductase (NADPH) activity"/>
    <property type="evidence" value="ECO:0007669"/>
    <property type="project" value="UniProtKB-EC"/>
</dbReference>
<dbReference type="GO" id="GO:0020037">
    <property type="term" value="F:heme binding"/>
    <property type="evidence" value="ECO:0007669"/>
    <property type="project" value="TreeGrafter"/>
</dbReference>
<dbReference type="InterPro" id="IPR001199">
    <property type="entry name" value="Cyt_B5-like_heme/steroid-bd"/>
</dbReference>
<keyword evidence="10" id="KW-0285">Flavoprotein</keyword>
<dbReference type="InterPro" id="IPR036400">
    <property type="entry name" value="Cyt_B5-like_heme/steroid_sf"/>
</dbReference>
<dbReference type="GO" id="GO:0030151">
    <property type="term" value="F:molybdenum ion binding"/>
    <property type="evidence" value="ECO:0007669"/>
    <property type="project" value="InterPro"/>
</dbReference>
<dbReference type="InterPro" id="IPR005066">
    <property type="entry name" value="MoCF_OxRdtse_dimer"/>
</dbReference>
<keyword evidence="13" id="KW-0560">Oxidoreductase</keyword>
<dbReference type="GO" id="GO:0043546">
    <property type="term" value="F:molybdopterin cofactor binding"/>
    <property type="evidence" value="ECO:0007669"/>
    <property type="project" value="TreeGrafter"/>
</dbReference>
<dbReference type="EC" id="1.7.1.3" evidence="7"/>
<gene>
    <name evidence="19" type="ORF">PRK78_005159</name>
</gene>
<comment type="cofactor">
    <cofactor evidence="2">
        <name>heme</name>
        <dbReference type="ChEBI" id="CHEBI:30413"/>
    </cofactor>
</comment>
<comment type="catalytic activity">
    <reaction evidence="15">
        <text>nitrite + NADP(+) + H2O = nitrate + NADPH + H(+)</text>
        <dbReference type="Rhea" id="RHEA:19061"/>
        <dbReference type="ChEBI" id="CHEBI:15377"/>
        <dbReference type="ChEBI" id="CHEBI:15378"/>
        <dbReference type="ChEBI" id="CHEBI:16301"/>
        <dbReference type="ChEBI" id="CHEBI:17632"/>
        <dbReference type="ChEBI" id="CHEBI:57783"/>
        <dbReference type="ChEBI" id="CHEBI:58349"/>
        <dbReference type="EC" id="1.7.1.3"/>
    </reaction>
</comment>
<keyword evidence="11" id="KW-0479">Metal-binding</keyword>
<evidence type="ECO:0000313" key="20">
    <source>
        <dbReference type="Proteomes" id="UP001219355"/>
    </source>
</evidence>
<keyword evidence="14" id="KW-0534">Nitrate assimilation</keyword>
<dbReference type="InterPro" id="IPR039261">
    <property type="entry name" value="FNR_nucleotide-bd"/>
</dbReference>
<dbReference type="Pfam" id="PF00175">
    <property type="entry name" value="NAD_binding_1"/>
    <property type="match status" value="1"/>
</dbReference>
<evidence type="ECO:0000256" key="12">
    <source>
        <dbReference type="ARBA" id="ARBA00022827"/>
    </source>
</evidence>
<evidence type="ECO:0000256" key="13">
    <source>
        <dbReference type="ARBA" id="ARBA00023002"/>
    </source>
</evidence>
<evidence type="ECO:0000259" key="18">
    <source>
        <dbReference type="PROSITE" id="PS51384"/>
    </source>
</evidence>
<sequence>MTDVNKPHRTLPTYHPGSSKEAIENEPDWGEVPHHRIGFRDKNGRIAGISLPEGDSETDKQFLEHAKQLAEELRRKKERGDLLTVVDYMKNQEDYHLRWPSKHPAGWRYVLHTTENFLKFEQEWPINIKKREKEQQQKEEQERQKGEEKAKREHEWRRERGEITTHHDAYSIEHPPEQEEAKVKEGEAEKEQEQKKSKEKELQGKYSPQELAFLRTLKRESEYVSGLEIDSGNRVSPKANDPVMTTIDEADQYTPDNWIPRHPSLIRLTGKHPLNAEPQLSALFDAGLITPNDLHYVRNHAAVPHILWETHEININDGQKILTMDELVKFDAINIPIAMACDGTRRKELNMIRRSKGFDWGCGGVSCAFWKGALLRDVLISAGVNVKFSSHSQVRLWVHFEGADNPSEGKYTTCIPLEYVMDPTNDVILAYEMNNKPLPPDHGYPVRVMIPGYVGGRCVKWLQRIWITDKESTAYYHIYDNRVLPSFVIEKDSEFAETMFHHPSTACNEQNLNSLIVKPAQGEKIDLRSVKPGQTYRIQGLAYDGGGCEVQRVEVTLDGGETWLYCTRTCPVSLTGKQFPEAPVRHGKKFWTWLFWHVDVEVAHIVNAKSISVRCFNVFKNTQPQKPNWNLMGMMNNCWYTLKSKPVTDEETGALCLMFQHPVEPATGKGGWLQPSAEVQIETIKHEVPGPKREFTREEIEKHNSEDDCWIVINGKVYDATSVLSWHPGGKAPILGHAGKVHTETTEEFESIHDDYAEKKLSECVIGVVTDKAKAYMKKQKEKAAKDAAASSQKPGDTALIRKRWIQVKLIKTEHLSEDTQRYKFALPEGAKSLGLRTGEHIQLGFHFLDRMITRSYTPVRPILEDEKDGTFDLVVKSYFPTKDMPGGTISNILHELRPGEEVEIKGPMGELHYLGHGKFRVDSKELQFKNISLVLGGSAITPGWQLIKDILKSKDPHDPTKIALVDANKTEDDILLREEMQELMNEHPDQFKIDYILSEPGPDWKGEKGFVTEEHLKKYCYPPEKENVALICGPPTMIAKAVLPALKDWGYKEEVNLFGF</sequence>
<dbReference type="Pfam" id="PF00174">
    <property type="entry name" value="Oxidored_molyb"/>
    <property type="match status" value="1"/>
</dbReference>
<dbReference type="InterPro" id="IPR000572">
    <property type="entry name" value="OxRdtase_Mopterin-bd_dom"/>
</dbReference>
<dbReference type="Gene3D" id="3.40.50.80">
    <property type="entry name" value="Nucleotide-binding domain of ferredoxin-NADP reductase (FNR) module"/>
    <property type="match status" value="1"/>
</dbReference>
<dbReference type="GO" id="GO:0006790">
    <property type="term" value="P:sulfur compound metabolic process"/>
    <property type="evidence" value="ECO:0007669"/>
    <property type="project" value="TreeGrafter"/>
</dbReference>
<evidence type="ECO:0000256" key="2">
    <source>
        <dbReference type="ARBA" id="ARBA00001971"/>
    </source>
</evidence>
<dbReference type="Gene3D" id="2.60.40.650">
    <property type="match status" value="1"/>
</dbReference>
<evidence type="ECO:0000256" key="14">
    <source>
        <dbReference type="ARBA" id="ARBA00023063"/>
    </source>
</evidence>
<dbReference type="PROSITE" id="PS50255">
    <property type="entry name" value="CYTOCHROME_B5_2"/>
    <property type="match status" value="1"/>
</dbReference>
<dbReference type="SUPFAM" id="SSF52343">
    <property type="entry name" value="Ferredoxin reductase-like, C-terminal NADP-linked domain"/>
    <property type="match status" value="1"/>
</dbReference>
<organism evidence="19 20">
    <name type="scientific">Emydomyces testavorans</name>
    <dbReference type="NCBI Taxonomy" id="2070801"/>
    <lineage>
        <taxon>Eukaryota</taxon>
        <taxon>Fungi</taxon>
        <taxon>Dikarya</taxon>
        <taxon>Ascomycota</taxon>
        <taxon>Pezizomycotina</taxon>
        <taxon>Eurotiomycetes</taxon>
        <taxon>Eurotiomycetidae</taxon>
        <taxon>Onygenales</taxon>
        <taxon>Nannizziopsiaceae</taxon>
        <taxon>Emydomyces</taxon>
    </lineage>
</organism>
<dbReference type="CDD" id="cd06183">
    <property type="entry name" value="cyt_b5_reduct_like"/>
    <property type="match status" value="1"/>
</dbReference>
<keyword evidence="20" id="KW-1185">Reference proteome</keyword>
<comment type="similarity">
    <text evidence="5">Belongs to the nitrate reductase family.</text>
</comment>
<dbReference type="InterPro" id="IPR008335">
    <property type="entry name" value="Mopterin_OxRdtase_euk"/>
</dbReference>
<dbReference type="GO" id="GO:0042128">
    <property type="term" value="P:nitrate assimilation"/>
    <property type="evidence" value="ECO:0007669"/>
    <property type="project" value="UniProtKB-KW"/>
</dbReference>
<accession>A0AAF0IJ91</accession>
<feature type="domain" description="FAD-binding FR-type" evidence="18">
    <location>
        <begin position="803"/>
        <end position="915"/>
    </location>
</feature>
<dbReference type="PANTHER" id="PTHR19372:SF7">
    <property type="entry name" value="SULFITE OXIDASE, MITOCHONDRIAL"/>
    <property type="match status" value="1"/>
</dbReference>
<comment type="cofactor">
    <cofactor evidence="3">
        <name>FAD</name>
        <dbReference type="ChEBI" id="CHEBI:57692"/>
    </cofactor>
</comment>
<evidence type="ECO:0000256" key="6">
    <source>
        <dbReference type="ARBA" id="ARBA00011738"/>
    </source>
</evidence>
<dbReference type="Pfam" id="PF03404">
    <property type="entry name" value="Mo-co_dimer"/>
    <property type="match status" value="1"/>
</dbReference>
<dbReference type="InterPro" id="IPR017927">
    <property type="entry name" value="FAD-bd_FR_type"/>
</dbReference>
<feature type="domain" description="Cytochrome b5 heme-binding" evidence="17">
    <location>
        <begin position="692"/>
        <end position="770"/>
    </location>
</feature>
<proteinExistence type="inferred from homology"/>
<dbReference type="PANTHER" id="PTHR19372">
    <property type="entry name" value="SULFITE REDUCTASE"/>
    <property type="match status" value="1"/>
</dbReference>
<reference evidence="19" key="1">
    <citation type="submission" date="2023-03" db="EMBL/GenBank/DDBJ databases">
        <title>Emydomyces testavorans Genome Sequence.</title>
        <authorList>
            <person name="Hoyer L."/>
        </authorList>
    </citation>
    <scope>NUCLEOTIDE SEQUENCE</scope>
    <source>
        <strain evidence="19">16-2883</strain>
    </source>
</reference>
<evidence type="ECO:0000256" key="11">
    <source>
        <dbReference type="ARBA" id="ARBA00022723"/>
    </source>
</evidence>
<evidence type="ECO:0000256" key="7">
    <source>
        <dbReference type="ARBA" id="ARBA00012673"/>
    </source>
</evidence>
<dbReference type="SUPFAM" id="SSF81296">
    <property type="entry name" value="E set domains"/>
    <property type="match status" value="1"/>
</dbReference>
<dbReference type="PRINTS" id="PR00407">
    <property type="entry name" value="EUMOPTERIN"/>
</dbReference>
<protein>
    <recommendedName>
        <fullName evidence="8">Nitrate reductase [NADPH]</fullName>
        <ecNumber evidence="7">1.7.1.3</ecNumber>
    </recommendedName>
</protein>
<feature type="region of interest" description="Disordered" evidence="16">
    <location>
        <begin position="132"/>
        <end position="204"/>
    </location>
</feature>
<dbReference type="PROSITE" id="PS51384">
    <property type="entry name" value="FAD_FR"/>
    <property type="match status" value="1"/>
</dbReference>
<dbReference type="Proteomes" id="UP001219355">
    <property type="component" value="Chromosome 3"/>
</dbReference>
<dbReference type="InterPro" id="IPR014756">
    <property type="entry name" value="Ig_E-set"/>
</dbReference>